<accession>A0ABX0SYR8</accession>
<protein>
    <submittedName>
        <fullName evidence="4">ABC-type multidrug transport system ATPase subunit</fullName>
    </submittedName>
</protein>
<feature type="domain" description="ABC transporter" evidence="3">
    <location>
        <begin position="3"/>
        <end position="198"/>
    </location>
</feature>
<evidence type="ECO:0000313" key="4">
    <source>
        <dbReference type="EMBL" id="NIH82113.1"/>
    </source>
</evidence>
<comment type="caution">
    <text evidence="4">The sequence shown here is derived from an EMBL/GenBank/DDBJ whole genome shotgun (WGS) entry which is preliminary data.</text>
</comment>
<dbReference type="InterPro" id="IPR027417">
    <property type="entry name" value="P-loop_NTPase"/>
</dbReference>
<dbReference type="InterPro" id="IPR017871">
    <property type="entry name" value="ABC_transporter-like_CS"/>
</dbReference>
<keyword evidence="1" id="KW-0547">Nucleotide-binding</keyword>
<dbReference type="PROSITE" id="PS50893">
    <property type="entry name" value="ABC_TRANSPORTER_2"/>
    <property type="match status" value="1"/>
</dbReference>
<dbReference type="InterPro" id="IPR003593">
    <property type="entry name" value="AAA+_ATPase"/>
</dbReference>
<organism evidence="4 5">
    <name type="scientific">Amycolatopsis viridis</name>
    <dbReference type="NCBI Taxonomy" id="185678"/>
    <lineage>
        <taxon>Bacteria</taxon>
        <taxon>Bacillati</taxon>
        <taxon>Actinomycetota</taxon>
        <taxon>Actinomycetes</taxon>
        <taxon>Pseudonocardiales</taxon>
        <taxon>Pseudonocardiaceae</taxon>
        <taxon>Amycolatopsis</taxon>
    </lineage>
</organism>
<dbReference type="Gene3D" id="3.40.50.300">
    <property type="entry name" value="P-loop containing nucleotide triphosphate hydrolases"/>
    <property type="match status" value="1"/>
</dbReference>
<keyword evidence="5" id="KW-1185">Reference proteome</keyword>
<proteinExistence type="predicted"/>
<dbReference type="Proteomes" id="UP000754495">
    <property type="component" value="Unassembled WGS sequence"/>
</dbReference>
<dbReference type="EMBL" id="JAANOU010000001">
    <property type="protein sequence ID" value="NIH82113.1"/>
    <property type="molecule type" value="Genomic_DNA"/>
</dbReference>
<evidence type="ECO:0000259" key="3">
    <source>
        <dbReference type="PROSITE" id="PS50893"/>
    </source>
</evidence>
<evidence type="ECO:0000313" key="5">
    <source>
        <dbReference type="Proteomes" id="UP000754495"/>
    </source>
</evidence>
<dbReference type="SMART" id="SM00382">
    <property type="entry name" value="AAA"/>
    <property type="match status" value="1"/>
</dbReference>
<evidence type="ECO:0000256" key="1">
    <source>
        <dbReference type="ARBA" id="ARBA00022741"/>
    </source>
</evidence>
<dbReference type="RefSeq" id="WP_313886228.1">
    <property type="nucleotide sequence ID" value="NZ_JAANOU010000001.1"/>
</dbReference>
<dbReference type="PROSITE" id="PS00211">
    <property type="entry name" value="ABC_TRANSPORTER_1"/>
    <property type="match status" value="1"/>
</dbReference>
<keyword evidence="2" id="KW-0067">ATP-binding</keyword>
<reference evidence="4 5" key="1">
    <citation type="submission" date="2020-03" db="EMBL/GenBank/DDBJ databases">
        <title>Sequencing the genomes of 1000 actinobacteria strains.</title>
        <authorList>
            <person name="Klenk H.-P."/>
        </authorList>
    </citation>
    <scope>NUCLEOTIDE SEQUENCE [LARGE SCALE GENOMIC DNA]</scope>
    <source>
        <strain evidence="4 5">DSM 45668</strain>
    </source>
</reference>
<dbReference type="Pfam" id="PF00005">
    <property type="entry name" value="ABC_tran"/>
    <property type="match status" value="1"/>
</dbReference>
<dbReference type="InterPro" id="IPR003439">
    <property type="entry name" value="ABC_transporter-like_ATP-bd"/>
</dbReference>
<gene>
    <name evidence="4" type="ORF">FHX46_004643</name>
</gene>
<name>A0ABX0SYR8_9PSEU</name>
<evidence type="ECO:0000256" key="2">
    <source>
        <dbReference type="ARBA" id="ARBA00022840"/>
    </source>
</evidence>
<sequence>MTIVTEQLGVAVGGEWLFKSLDLSVNPGECLAVTGTNGSGKSTLLGCLYGTRMPSEGSVTVGGKQPDEHSPAFRRRVSVLLEDSALFDELSPRQHLHLLRTFPGARPEPDDLLAWAGLDHRADVPAGQLSAGQRRRLLLLGCIARPHEVLLLDEPERALDAAGREWLTELVRGSLAAGAAVVVVSHHDPLVDAVAAAVVRLS</sequence>
<dbReference type="PANTHER" id="PTHR43158:SF2">
    <property type="entry name" value="SKFA PEPTIDE EXPORT ATP-BINDING PROTEIN SKFE"/>
    <property type="match status" value="1"/>
</dbReference>
<dbReference type="PANTHER" id="PTHR43158">
    <property type="entry name" value="SKFA PEPTIDE EXPORT ATP-BINDING PROTEIN SKFE"/>
    <property type="match status" value="1"/>
</dbReference>
<dbReference type="SUPFAM" id="SSF52540">
    <property type="entry name" value="P-loop containing nucleoside triphosphate hydrolases"/>
    <property type="match status" value="1"/>
</dbReference>